<sequence length="73" mass="7993">MGIVLFVVFLPNVKGGNGYWRPGVKSQVSMHRHKDGVCENVVRDMTSSLHSSTSNQVVLVNPQPDANNYSSCC</sequence>
<protein>
    <submittedName>
        <fullName evidence="2">Uncharacterized protein</fullName>
    </submittedName>
</protein>
<gene>
    <name evidence="2" type="ORF">K431DRAFT_283396</name>
</gene>
<feature type="chain" id="PRO_5040410195" evidence="1">
    <location>
        <begin position="16"/>
        <end position="73"/>
    </location>
</feature>
<organism evidence="2 3">
    <name type="scientific">Polychaeton citri CBS 116435</name>
    <dbReference type="NCBI Taxonomy" id="1314669"/>
    <lineage>
        <taxon>Eukaryota</taxon>
        <taxon>Fungi</taxon>
        <taxon>Dikarya</taxon>
        <taxon>Ascomycota</taxon>
        <taxon>Pezizomycotina</taxon>
        <taxon>Dothideomycetes</taxon>
        <taxon>Dothideomycetidae</taxon>
        <taxon>Capnodiales</taxon>
        <taxon>Capnodiaceae</taxon>
        <taxon>Polychaeton</taxon>
    </lineage>
</organism>
<reference evidence="2" key="1">
    <citation type="journal article" date="2020" name="Stud. Mycol.">
        <title>101 Dothideomycetes genomes: a test case for predicting lifestyles and emergence of pathogens.</title>
        <authorList>
            <person name="Haridas S."/>
            <person name="Albert R."/>
            <person name="Binder M."/>
            <person name="Bloem J."/>
            <person name="Labutti K."/>
            <person name="Salamov A."/>
            <person name="Andreopoulos B."/>
            <person name="Baker S."/>
            <person name="Barry K."/>
            <person name="Bills G."/>
            <person name="Bluhm B."/>
            <person name="Cannon C."/>
            <person name="Castanera R."/>
            <person name="Culley D."/>
            <person name="Daum C."/>
            <person name="Ezra D."/>
            <person name="Gonzalez J."/>
            <person name="Henrissat B."/>
            <person name="Kuo A."/>
            <person name="Liang C."/>
            <person name="Lipzen A."/>
            <person name="Lutzoni F."/>
            <person name="Magnuson J."/>
            <person name="Mondo S."/>
            <person name="Nolan M."/>
            <person name="Ohm R."/>
            <person name="Pangilinan J."/>
            <person name="Park H.-J."/>
            <person name="Ramirez L."/>
            <person name="Alfaro M."/>
            <person name="Sun H."/>
            <person name="Tritt A."/>
            <person name="Yoshinaga Y."/>
            <person name="Zwiers L.-H."/>
            <person name="Turgeon B."/>
            <person name="Goodwin S."/>
            <person name="Spatafora J."/>
            <person name="Crous P."/>
            <person name="Grigoriev I."/>
        </authorList>
    </citation>
    <scope>NUCLEOTIDE SEQUENCE</scope>
    <source>
        <strain evidence="2">CBS 116435</strain>
    </source>
</reference>
<keyword evidence="1" id="KW-0732">Signal</keyword>
<evidence type="ECO:0000313" key="3">
    <source>
        <dbReference type="Proteomes" id="UP000799441"/>
    </source>
</evidence>
<feature type="signal peptide" evidence="1">
    <location>
        <begin position="1"/>
        <end position="15"/>
    </location>
</feature>
<dbReference type="Proteomes" id="UP000799441">
    <property type="component" value="Unassembled WGS sequence"/>
</dbReference>
<name>A0A9P4QDD6_9PEZI</name>
<comment type="caution">
    <text evidence="2">The sequence shown here is derived from an EMBL/GenBank/DDBJ whole genome shotgun (WGS) entry which is preliminary data.</text>
</comment>
<evidence type="ECO:0000313" key="2">
    <source>
        <dbReference type="EMBL" id="KAF2722886.1"/>
    </source>
</evidence>
<dbReference type="EMBL" id="MU003779">
    <property type="protein sequence ID" value="KAF2722886.1"/>
    <property type="molecule type" value="Genomic_DNA"/>
</dbReference>
<accession>A0A9P4QDD6</accession>
<proteinExistence type="predicted"/>
<evidence type="ECO:0000256" key="1">
    <source>
        <dbReference type="SAM" id="SignalP"/>
    </source>
</evidence>
<dbReference type="AlphaFoldDB" id="A0A9P4QDD6"/>
<keyword evidence="3" id="KW-1185">Reference proteome</keyword>